<evidence type="ECO:0000313" key="3">
    <source>
        <dbReference type="Proteomes" id="UP001497480"/>
    </source>
</evidence>
<dbReference type="AlphaFoldDB" id="A0AAV1WJ64"/>
<evidence type="ECO:0000259" key="1">
    <source>
        <dbReference type="Pfam" id="PF12776"/>
    </source>
</evidence>
<accession>A0AAV1WJ64</accession>
<organism evidence="2 3">
    <name type="scientific">Lupinus luteus</name>
    <name type="common">European yellow lupine</name>
    <dbReference type="NCBI Taxonomy" id="3873"/>
    <lineage>
        <taxon>Eukaryota</taxon>
        <taxon>Viridiplantae</taxon>
        <taxon>Streptophyta</taxon>
        <taxon>Embryophyta</taxon>
        <taxon>Tracheophyta</taxon>
        <taxon>Spermatophyta</taxon>
        <taxon>Magnoliopsida</taxon>
        <taxon>eudicotyledons</taxon>
        <taxon>Gunneridae</taxon>
        <taxon>Pentapetalae</taxon>
        <taxon>rosids</taxon>
        <taxon>fabids</taxon>
        <taxon>Fabales</taxon>
        <taxon>Fabaceae</taxon>
        <taxon>Papilionoideae</taxon>
        <taxon>50 kb inversion clade</taxon>
        <taxon>genistoids sensu lato</taxon>
        <taxon>core genistoids</taxon>
        <taxon>Genisteae</taxon>
        <taxon>Lupinus</taxon>
    </lineage>
</organism>
<reference evidence="2 3" key="1">
    <citation type="submission" date="2024-03" db="EMBL/GenBank/DDBJ databases">
        <authorList>
            <person name="Martinez-Hernandez J."/>
        </authorList>
    </citation>
    <scope>NUCLEOTIDE SEQUENCE [LARGE SCALE GENOMIC DNA]</scope>
</reference>
<dbReference type="PANTHER" id="PTHR46929:SF4">
    <property type="entry name" value="MYB_SANT-LIKE DOMAIN-CONTAINING PROTEIN"/>
    <property type="match status" value="1"/>
</dbReference>
<name>A0AAV1WJ64_LUPLU</name>
<evidence type="ECO:0000313" key="2">
    <source>
        <dbReference type="EMBL" id="CAL0309379.1"/>
    </source>
</evidence>
<gene>
    <name evidence="2" type="ORF">LLUT_LOCUS10439</name>
</gene>
<proteinExistence type="predicted"/>
<dbReference type="InterPro" id="IPR024752">
    <property type="entry name" value="Myb/SANT-like_dom"/>
</dbReference>
<dbReference type="Proteomes" id="UP001497480">
    <property type="component" value="Unassembled WGS sequence"/>
</dbReference>
<dbReference type="EMBL" id="CAXHTB010000007">
    <property type="protein sequence ID" value="CAL0309379.1"/>
    <property type="molecule type" value="Genomic_DNA"/>
</dbReference>
<sequence>MPKGKVQTTGPNQNVNILRWTDEMDQVLMNAFTEELIKENRHDGSWTSEAYSNVVKVLQHAIAPNMTKQHIKNRMKTLKEHFAESYDLFNNLSGFAWNPMTKRFEAEDEVWEGFIKDKPQAIKWRTMQIKHYDTLKELFGADRATRKRASTARQRAPQMQHDNINFNDAQDDISMPEQVVDELDEGHFHPQIWNPLVQLMHNHIILLEHQAPQEQSVRRK</sequence>
<dbReference type="PANTHER" id="PTHR46929">
    <property type="entry name" value="EXPRESSED PROTEIN"/>
    <property type="match status" value="1"/>
</dbReference>
<comment type="caution">
    <text evidence="2">The sequence shown here is derived from an EMBL/GenBank/DDBJ whole genome shotgun (WGS) entry which is preliminary data.</text>
</comment>
<feature type="domain" description="Myb/SANT-like" evidence="1">
    <location>
        <begin position="19"/>
        <end position="112"/>
    </location>
</feature>
<dbReference type="Pfam" id="PF12776">
    <property type="entry name" value="Myb_DNA-bind_3"/>
    <property type="match status" value="1"/>
</dbReference>
<protein>
    <recommendedName>
        <fullName evidence="1">Myb/SANT-like domain-containing protein</fullName>
    </recommendedName>
</protein>
<keyword evidence="3" id="KW-1185">Reference proteome</keyword>